<dbReference type="Proteomes" id="UP000179524">
    <property type="component" value="Unassembled WGS sequence"/>
</dbReference>
<evidence type="ECO:0000313" key="7">
    <source>
        <dbReference type="EMBL" id="OIJ17174.1"/>
    </source>
</evidence>
<reference evidence="7 8" key="1">
    <citation type="submission" date="2016-10" db="EMBL/GenBank/DDBJ databases">
        <title>Draft genome sequences of four alkaliphilic bacteria belonging to the Anaerobacillus genus.</title>
        <authorList>
            <person name="Bassil N.M."/>
            <person name="Lloyd J.R."/>
        </authorList>
    </citation>
    <scope>NUCLEOTIDE SEQUENCE [LARGE SCALE GENOMIC DNA]</scope>
    <source>
        <strain evidence="7 8">DSM 18345</strain>
    </source>
</reference>
<dbReference type="SUPFAM" id="SSF51206">
    <property type="entry name" value="cAMP-binding domain-like"/>
    <property type="match status" value="1"/>
</dbReference>
<accession>A0A1S2LXZ6</accession>
<gene>
    <name evidence="7" type="ORF">BKP37_01165</name>
</gene>
<proteinExistence type="predicted"/>
<keyword evidence="8" id="KW-1185">Reference proteome</keyword>
<name>A0A1S2LXZ6_9BACI</name>
<dbReference type="GO" id="GO:0003677">
    <property type="term" value="F:DNA binding"/>
    <property type="evidence" value="ECO:0007669"/>
    <property type="project" value="UniProtKB-KW"/>
</dbReference>
<keyword evidence="2" id="KW-0238">DNA-binding</keyword>
<dbReference type="Pfam" id="PF13545">
    <property type="entry name" value="HTH_Crp_2"/>
    <property type="match status" value="1"/>
</dbReference>
<dbReference type="RefSeq" id="WP_071307900.1">
    <property type="nucleotide sequence ID" value="NZ_MLQR01000001.1"/>
</dbReference>
<evidence type="ECO:0000259" key="5">
    <source>
        <dbReference type="PROSITE" id="PS50042"/>
    </source>
</evidence>
<keyword evidence="1" id="KW-0805">Transcription regulation</keyword>
<dbReference type="GO" id="GO:0003700">
    <property type="term" value="F:DNA-binding transcription factor activity"/>
    <property type="evidence" value="ECO:0007669"/>
    <property type="project" value="TreeGrafter"/>
</dbReference>
<dbReference type="InterPro" id="IPR014710">
    <property type="entry name" value="RmlC-like_jellyroll"/>
</dbReference>
<dbReference type="SMART" id="SM00419">
    <property type="entry name" value="HTH_CRP"/>
    <property type="match status" value="1"/>
</dbReference>
<dbReference type="InterPro" id="IPR012318">
    <property type="entry name" value="HTH_CRP"/>
</dbReference>
<dbReference type="CDD" id="cd00038">
    <property type="entry name" value="CAP_ED"/>
    <property type="match status" value="1"/>
</dbReference>
<feature type="domain" description="Cyclic nucleotide-binding" evidence="5">
    <location>
        <begin position="13"/>
        <end position="136"/>
    </location>
</feature>
<evidence type="ECO:0000259" key="6">
    <source>
        <dbReference type="PROSITE" id="PS51063"/>
    </source>
</evidence>
<protein>
    <recommendedName>
        <fullName evidence="9">Crp/Fnr family transcriptional regulator</fullName>
    </recommendedName>
</protein>
<dbReference type="OrthoDB" id="9810708at2"/>
<dbReference type="PROSITE" id="PS51063">
    <property type="entry name" value="HTH_CRP_2"/>
    <property type="match status" value="1"/>
</dbReference>
<sequence length="221" mass="25329">MNSYAILIESSAFLKSLRAEEIDEYLKSGSFKTHVYKKNSIIHFDGEICDKLEVILSGKVVIERIDHSGNLLTIGHFNSDDILGGNLLFSKNPYFPMTITAAIPCVILEVKKEVLFDLLCNNKQFLQTYLEYISEHTLFLGTKIKNYMSKTIRERIINYLIYECNRQNSTTVKLDVSKKFLAEKIGVQRTSLSRELRKMKDEGLILFDTNSISVLKTDVLN</sequence>
<keyword evidence="4" id="KW-0804">Transcription</keyword>
<evidence type="ECO:0008006" key="9">
    <source>
        <dbReference type="Google" id="ProtNLM"/>
    </source>
</evidence>
<dbReference type="InterPro" id="IPR036390">
    <property type="entry name" value="WH_DNA-bd_sf"/>
</dbReference>
<evidence type="ECO:0000256" key="1">
    <source>
        <dbReference type="ARBA" id="ARBA00023015"/>
    </source>
</evidence>
<dbReference type="Pfam" id="PF00027">
    <property type="entry name" value="cNMP_binding"/>
    <property type="match status" value="1"/>
</dbReference>
<dbReference type="SUPFAM" id="SSF46785">
    <property type="entry name" value="Winged helix' DNA-binding domain"/>
    <property type="match status" value="1"/>
</dbReference>
<keyword evidence="3" id="KW-0010">Activator</keyword>
<dbReference type="EMBL" id="MLQR01000001">
    <property type="protein sequence ID" value="OIJ17174.1"/>
    <property type="molecule type" value="Genomic_DNA"/>
</dbReference>
<evidence type="ECO:0000256" key="2">
    <source>
        <dbReference type="ARBA" id="ARBA00023125"/>
    </source>
</evidence>
<dbReference type="InterPro" id="IPR000595">
    <property type="entry name" value="cNMP-bd_dom"/>
</dbReference>
<evidence type="ECO:0000256" key="3">
    <source>
        <dbReference type="ARBA" id="ARBA00023159"/>
    </source>
</evidence>
<dbReference type="InterPro" id="IPR018490">
    <property type="entry name" value="cNMP-bd_dom_sf"/>
</dbReference>
<evidence type="ECO:0000256" key="4">
    <source>
        <dbReference type="ARBA" id="ARBA00023163"/>
    </source>
</evidence>
<dbReference type="Gene3D" id="2.60.120.10">
    <property type="entry name" value="Jelly Rolls"/>
    <property type="match status" value="1"/>
</dbReference>
<feature type="domain" description="HTH crp-type" evidence="6">
    <location>
        <begin position="150"/>
        <end position="218"/>
    </location>
</feature>
<dbReference type="InterPro" id="IPR050397">
    <property type="entry name" value="Env_Response_Regulators"/>
</dbReference>
<dbReference type="PANTHER" id="PTHR24567">
    <property type="entry name" value="CRP FAMILY TRANSCRIPTIONAL REGULATORY PROTEIN"/>
    <property type="match status" value="1"/>
</dbReference>
<organism evidence="7 8">
    <name type="scientific">Anaerobacillus alkalilacustris</name>
    <dbReference type="NCBI Taxonomy" id="393763"/>
    <lineage>
        <taxon>Bacteria</taxon>
        <taxon>Bacillati</taxon>
        <taxon>Bacillota</taxon>
        <taxon>Bacilli</taxon>
        <taxon>Bacillales</taxon>
        <taxon>Bacillaceae</taxon>
        <taxon>Anaerobacillus</taxon>
    </lineage>
</organism>
<dbReference type="GO" id="GO:0005829">
    <property type="term" value="C:cytosol"/>
    <property type="evidence" value="ECO:0007669"/>
    <property type="project" value="TreeGrafter"/>
</dbReference>
<dbReference type="AlphaFoldDB" id="A0A1S2LXZ6"/>
<comment type="caution">
    <text evidence="7">The sequence shown here is derived from an EMBL/GenBank/DDBJ whole genome shotgun (WGS) entry which is preliminary data.</text>
</comment>
<dbReference type="PANTHER" id="PTHR24567:SF58">
    <property type="entry name" value="CYCLIC AMP-BINDING REGULATORY PROTEIN"/>
    <property type="match status" value="1"/>
</dbReference>
<dbReference type="PROSITE" id="PS50042">
    <property type="entry name" value="CNMP_BINDING_3"/>
    <property type="match status" value="1"/>
</dbReference>
<evidence type="ECO:0000313" key="8">
    <source>
        <dbReference type="Proteomes" id="UP000179524"/>
    </source>
</evidence>